<organism evidence="3 4">
    <name type="scientific">Xylaria multiplex</name>
    <dbReference type="NCBI Taxonomy" id="323545"/>
    <lineage>
        <taxon>Eukaryota</taxon>
        <taxon>Fungi</taxon>
        <taxon>Dikarya</taxon>
        <taxon>Ascomycota</taxon>
        <taxon>Pezizomycotina</taxon>
        <taxon>Sordariomycetes</taxon>
        <taxon>Xylariomycetidae</taxon>
        <taxon>Xylariales</taxon>
        <taxon>Xylariaceae</taxon>
        <taxon>Xylaria</taxon>
    </lineage>
</organism>
<keyword evidence="2" id="KW-1133">Transmembrane helix</keyword>
<dbReference type="OrthoDB" id="3205825at2759"/>
<name>A0A7C8J4U0_9PEZI</name>
<keyword evidence="2" id="KW-0472">Membrane</keyword>
<accession>A0A7C8J4U0</accession>
<comment type="caution">
    <text evidence="3">The sequence shown here is derived from an EMBL/GenBank/DDBJ whole genome shotgun (WGS) entry which is preliminary data.</text>
</comment>
<dbReference type="PANTHER" id="PTHR35179">
    <property type="entry name" value="PROTEIN CBG02620"/>
    <property type="match status" value="1"/>
</dbReference>
<dbReference type="EMBL" id="WUBL01000020">
    <property type="protein sequence ID" value="KAF2970699.1"/>
    <property type="molecule type" value="Genomic_DNA"/>
</dbReference>
<feature type="transmembrane region" description="Helical" evidence="2">
    <location>
        <begin position="184"/>
        <end position="203"/>
    </location>
</feature>
<dbReference type="InParanoid" id="A0A7C8J4U0"/>
<feature type="transmembrane region" description="Helical" evidence="2">
    <location>
        <begin position="104"/>
        <end position="126"/>
    </location>
</feature>
<evidence type="ECO:0000256" key="2">
    <source>
        <dbReference type="SAM" id="Phobius"/>
    </source>
</evidence>
<evidence type="ECO:0000313" key="3">
    <source>
        <dbReference type="EMBL" id="KAF2970699.1"/>
    </source>
</evidence>
<proteinExistence type="predicted"/>
<dbReference type="AlphaFoldDB" id="A0A7C8J4U0"/>
<feature type="transmembrane region" description="Helical" evidence="2">
    <location>
        <begin position="67"/>
        <end position="92"/>
    </location>
</feature>
<feature type="region of interest" description="Disordered" evidence="1">
    <location>
        <begin position="331"/>
        <end position="368"/>
    </location>
</feature>
<sequence>MDVDEANLGGIQEHRLEGTQKRIYLDDMGGDRGVSRFQYYMLAAPQGASPFTSSYVRGLMILFEKPVLTLILVTLWALQVQLLLQIIINRCLIIAHDKHFTEKLKIWVAVLITAVNISVYNIWIPARLEISETYIHTNEWWDRVEKVIYLLTDAFLNIYFIRVVQHGLVRNGLTKYRNLVRFNMFIIGFSLSMDVLIIAMMSLPNTFVYMQFHPLAYIVKLNIELSMADLIGRIARNRDYNSTLNSCKLTSQRSRDTATPAAMADRRHNLGLSGWNRRPMTAAGAGLDDLTRPNTVYTVNATANSDVESVVHDYSKDIHTMREFRVDFERMRSRSRSNTASTSRPENDDASLLQTEPKDYIMTDDTAA</sequence>
<dbReference type="Proteomes" id="UP000481858">
    <property type="component" value="Unassembled WGS sequence"/>
</dbReference>
<feature type="transmembrane region" description="Helical" evidence="2">
    <location>
        <begin position="146"/>
        <end position="164"/>
    </location>
</feature>
<dbReference type="PANTHER" id="PTHR35179:SF1">
    <property type="entry name" value="INTEGRAL MEMBRANE PROTEIN"/>
    <property type="match status" value="1"/>
</dbReference>
<evidence type="ECO:0000313" key="4">
    <source>
        <dbReference type="Proteomes" id="UP000481858"/>
    </source>
</evidence>
<evidence type="ECO:0000256" key="1">
    <source>
        <dbReference type="SAM" id="MobiDB-lite"/>
    </source>
</evidence>
<keyword evidence="2" id="KW-0812">Transmembrane</keyword>
<keyword evidence="4" id="KW-1185">Reference proteome</keyword>
<protein>
    <submittedName>
        <fullName evidence="3">Uncharacterized protein</fullName>
    </submittedName>
</protein>
<reference evidence="3 4" key="1">
    <citation type="submission" date="2019-12" db="EMBL/GenBank/DDBJ databases">
        <title>Draft genome sequence of the ascomycete Xylaria multiplex DSM 110363.</title>
        <authorList>
            <person name="Buettner E."/>
            <person name="Kellner H."/>
        </authorList>
    </citation>
    <scope>NUCLEOTIDE SEQUENCE [LARGE SCALE GENOMIC DNA]</scope>
    <source>
        <strain evidence="3 4">DSM 110363</strain>
    </source>
</reference>
<gene>
    <name evidence="3" type="ORF">GQX73_g2857</name>
</gene>